<dbReference type="GO" id="GO:0016757">
    <property type="term" value="F:glycosyltransferase activity"/>
    <property type="evidence" value="ECO:0007669"/>
    <property type="project" value="UniProtKB-KW"/>
</dbReference>
<dbReference type="PANTHER" id="PTHR43179">
    <property type="entry name" value="RHAMNOSYLTRANSFERASE WBBL"/>
    <property type="match status" value="1"/>
</dbReference>
<name>A0A1F4S896_UNCSA</name>
<evidence type="ECO:0000313" key="8">
    <source>
        <dbReference type="Proteomes" id="UP000177905"/>
    </source>
</evidence>
<evidence type="ECO:0000256" key="1">
    <source>
        <dbReference type="ARBA" id="ARBA00004776"/>
    </source>
</evidence>
<dbReference type="InterPro" id="IPR001173">
    <property type="entry name" value="Glyco_trans_2-like"/>
</dbReference>
<dbReference type="AlphaFoldDB" id="A0A1F4S896"/>
<keyword evidence="3" id="KW-0328">Glycosyltransferase</keyword>
<evidence type="ECO:0000256" key="5">
    <source>
        <dbReference type="SAM" id="Phobius"/>
    </source>
</evidence>
<proteinExistence type="inferred from homology"/>
<keyword evidence="4" id="KW-0808">Transferase</keyword>
<dbReference type="PANTHER" id="PTHR43179:SF12">
    <property type="entry name" value="GALACTOFURANOSYLTRANSFERASE GLFT2"/>
    <property type="match status" value="1"/>
</dbReference>
<feature type="transmembrane region" description="Helical" evidence="5">
    <location>
        <begin position="275"/>
        <end position="296"/>
    </location>
</feature>
<organism evidence="7 8">
    <name type="scientific">candidate division WOR-1 bacterium RIFOXYB2_FULL_36_35</name>
    <dbReference type="NCBI Taxonomy" id="1802578"/>
    <lineage>
        <taxon>Bacteria</taxon>
        <taxon>Bacillati</taxon>
        <taxon>Saganbacteria</taxon>
    </lineage>
</organism>
<evidence type="ECO:0000256" key="2">
    <source>
        <dbReference type="ARBA" id="ARBA00006739"/>
    </source>
</evidence>
<protein>
    <recommendedName>
        <fullName evidence="6">Glycosyltransferase 2-like domain-containing protein</fullName>
    </recommendedName>
</protein>
<evidence type="ECO:0000313" key="7">
    <source>
        <dbReference type="EMBL" id="OGC16634.1"/>
    </source>
</evidence>
<evidence type="ECO:0000256" key="3">
    <source>
        <dbReference type="ARBA" id="ARBA00022676"/>
    </source>
</evidence>
<comment type="caution">
    <text evidence="7">The sequence shown here is derived from an EMBL/GenBank/DDBJ whole genome shotgun (WGS) entry which is preliminary data.</text>
</comment>
<reference evidence="7 8" key="1">
    <citation type="journal article" date="2016" name="Nat. Commun.">
        <title>Thousands of microbial genomes shed light on interconnected biogeochemical processes in an aquifer system.</title>
        <authorList>
            <person name="Anantharaman K."/>
            <person name="Brown C.T."/>
            <person name="Hug L.A."/>
            <person name="Sharon I."/>
            <person name="Castelle C.J."/>
            <person name="Probst A.J."/>
            <person name="Thomas B.C."/>
            <person name="Singh A."/>
            <person name="Wilkins M.J."/>
            <person name="Karaoz U."/>
            <person name="Brodie E.L."/>
            <person name="Williams K.H."/>
            <person name="Hubbard S.S."/>
            <person name="Banfield J.F."/>
        </authorList>
    </citation>
    <scope>NUCLEOTIDE SEQUENCE [LARGE SCALE GENOMIC DNA]</scope>
</reference>
<dbReference type="CDD" id="cd04186">
    <property type="entry name" value="GT_2_like_c"/>
    <property type="match status" value="1"/>
</dbReference>
<accession>A0A1F4S896</accession>
<dbReference type="SUPFAM" id="SSF53448">
    <property type="entry name" value="Nucleotide-diphospho-sugar transferases"/>
    <property type="match status" value="1"/>
</dbReference>
<sequence>MNSSDISIIILNYNGYQDTIYCMESLFKMDFSDYKIVLVDNGSFNDSILKIKEWLKQNSEFEDRVDIIENKENLGFARGNNIGIRFALSKYKSKYILALNNDTLVSPDFLPLLLEVFNNSNVALVGPKIIEDNKRLHWQGYFLKRINFFSYIAFLTPLREIFVKTKMAVEPVLQKGEKPFKVYAIPGCCMLFSSDILAKIGMFDENTFLGWEECIIAEKLLKYQYATYVVPKSVIFHKVTKDSALIPLHKRKKSYLESERYFQINYLKMPLYQRFLLSFFREVSFFMMAVLYKMIFSLFSRKKDWE</sequence>
<evidence type="ECO:0000256" key="4">
    <source>
        <dbReference type="ARBA" id="ARBA00022679"/>
    </source>
</evidence>
<keyword evidence="5" id="KW-0812">Transmembrane</keyword>
<keyword evidence="5" id="KW-1133">Transmembrane helix</keyword>
<dbReference type="Proteomes" id="UP000177905">
    <property type="component" value="Unassembled WGS sequence"/>
</dbReference>
<dbReference type="Pfam" id="PF00535">
    <property type="entry name" value="Glycos_transf_2"/>
    <property type="match status" value="1"/>
</dbReference>
<gene>
    <name evidence="7" type="ORF">A2290_03395</name>
</gene>
<dbReference type="Gene3D" id="3.90.550.10">
    <property type="entry name" value="Spore Coat Polysaccharide Biosynthesis Protein SpsA, Chain A"/>
    <property type="match status" value="1"/>
</dbReference>
<comment type="similarity">
    <text evidence="2">Belongs to the glycosyltransferase 2 family.</text>
</comment>
<feature type="domain" description="Glycosyltransferase 2-like" evidence="6">
    <location>
        <begin position="7"/>
        <end position="199"/>
    </location>
</feature>
<keyword evidence="5" id="KW-0472">Membrane</keyword>
<comment type="pathway">
    <text evidence="1">Cell wall biogenesis; cell wall polysaccharide biosynthesis.</text>
</comment>
<dbReference type="InterPro" id="IPR029044">
    <property type="entry name" value="Nucleotide-diphossugar_trans"/>
</dbReference>
<evidence type="ECO:0000259" key="6">
    <source>
        <dbReference type="Pfam" id="PF00535"/>
    </source>
</evidence>
<dbReference type="EMBL" id="MEUA01000005">
    <property type="protein sequence ID" value="OGC16634.1"/>
    <property type="molecule type" value="Genomic_DNA"/>
</dbReference>